<accession>A0A8J3NVV1</accession>
<evidence type="ECO:0000313" key="8">
    <source>
        <dbReference type="Proteomes" id="UP000619293"/>
    </source>
</evidence>
<dbReference type="InterPro" id="IPR002023">
    <property type="entry name" value="NuoE-like"/>
</dbReference>
<organism evidence="7 8">
    <name type="scientific">Catellatospora chokoriensis</name>
    <dbReference type="NCBI Taxonomy" id="310353"/>
    <lineage>
        <taxon>Bacteria</taxon>
        <taxon>Bacillati</taxon>
        <taxon>Actinomycetota</taxon>
        <taxon>Actinomycetes</taxon>
        <taxon>Micromonosporales</taxon>
        <taxon>Micromonosporaceae</taxon>
        <taxon>Catellatospora</taxon>
    </lineage>
</organism>
<proteinExistence type="inferred from homology"/>
<dbReference type="GO" id="GO:0046872">
    <property type="term" value="F:metal ion binding"/>
    <property type="evidence" value="ECO:0007669"/>
    <property type="project" value="UniProtKB-KW"/>
</dbReference>
<dbReference type="Gene3D" id="3.10.20.600">
    <property type="match status" value="1"/>
</dbReference>
<dbReference type="PANTHER" id="PTHR43578:SF3">
    <property type="entry name" value="NADH-QUINONE OXIDOREDUCTASE SUBUNIT F"/>
    <property type="match status" value="1"/>
</dbReference>
<comment type="similarity">
    <text evidence="1">Belongs to the complex I 51 kDa subunit family.</text>
</comment>
<comment type="caution">
    <text evidence="7">The sequence shown here is derived from an EMBL/GenBank/DDBJ whole genome shotgun (WGS) entry which is preliminary data.</text>
</comment>
<sequence>MVDRMRPGRSALEELAARRADAAALGRLHNVGSNNVADVGLPAAAVHGTVTYFSDLHAVRGARHVRVCTGTACFLAGGGRQLGEVEQALGVRAGGRTADGSVSLQAVHCLGFCYGGPAALDGSTPVAGPELASQLAGRAPRRAPPIPATAVSQPVVLRGLAGGPSWQVWPCLVGHADAATVIGDEISRSGLHGRGGAGFPVARKWQAVAEQPAPRFVVANGDEGDPGSYADRLLMERDPDRVLEGLALAGLACGASCGVVYVRSEYPQALAGMRDAVASARAAGHLGRRVHGSGVDFDVEVTEGAGSYVAGEETSLLRSLSGLRGTVRLRPPYPVEYGLFGRPTAVNNVETLAAVPAIVADGGDAYARLGRSPENGTLLVCLNERFARPGAYEVELGTPLHEIVYGLGGGLPAGRTLRAVQVGGPLGGFLSPDRLDLPLLASALNGAGVALGHGGLIAVDDTTAPHALLGHLWQFYADESCGACTPCREGTRRGAADPHAVSADRDLLELMATASLCPFGRGIPRAVRSLIRALAEDTP</sequence>
<dbReference type="Pfam" id="PF10589">
    <property type="entry name" value="NADH_4Fe-4S"/>
    <property type="match status" value="1"/>
</dbReference>
<keyword evidence="5" id="KW-0411">Iron-sulfur</keyword>
<dbReference type="InterPro" id="IPR019575">
    <property type="entry name" value="Nuop51_4Fe4S-bd"/>
</dbReference>
<dbReference type="Pfam" id="PF01512">
    <property type="entry name" value="Complex1_51K"/>
    <property type="match status" value="1"/>
</dbReference>
<evidence type="ECO:0000256" key="5">
    <source>
        <dbReference type="ARBA" id="ARBA00023014"/>
    </source>
</evidence>
<dbReference type="Gene3D" id="3.40.50.11540">
    <property type="entry name" value="NADH-ubiquinone oxidoreductase 51kDa subunit"/>
    <property type="match status" value="1"/>
</dbReference>
<evidence type="ECO:0000256" key="3">
    <source>
        <dbReference type="ARBA" id="ARBA00022723"/>
    </source>
</evidence>
<dbReference type="Gene3D" id="3.40.30.10">
    <property type="entry name" value="Glutaredoxin"/>
    <property type="match status" value="1"/>
</dbReference>
<keyword evidence="4" id="KW-0408">Iron</keyword>
<dbReference type="GO" id="GO:0016491">
    <property type="term" value="F:oxidoreductase activity"/>
    <property type="evidence" value="ECO:0007669"/>
    <property type="project" value="InterPro"/>
</dbReference>
<dbReference type="InterPro" id="IPR011538">
    <property type="entry name" value="Nuo51_FMN-bd"/>
</dbReference>
<evidence type="ECO:0000256" key="4">
    <source>
        <dbReference type="ARBA" id="ARBA00023004"/>
    </source>
</evidence>
<keyword evidence="2" id="KW-0004">4Fe-4S</keyword>
<dbReference type="InterPro" id="IPR036249">
    <property type="entry name" value="Thioredoxin-like_sf"/>
</dbReference>
<evidence type="ECO:0000259" key="6">
    <source>
        <dbReference type="SMART" id="SM00928"/>
    </source>
</evidence>
<dbReference type="GO" id="GO:0051539">
    <property type="term" value="F:4 iron, 4 sulfur cluster binding"/>
    <property type="evidence" value="ECO:0007669"/>
    <property type="project" value="UniProtKB-KW"/>
</dbReference>
<keyword evidence="8" id="KW-1185">Reference proteome</keyword>
<dbReference type="Gene3D" id="1.20.1440.230">
    <property type="entry name" value="NADH-ubiquinone oxidoreductase 51kDa subunit, iron-sulphur binding domain"/>
    <property type="match status" value="1"/>
</dbReference>
<dbReference type="SUPFAM" id="SSF52833">
    <property type="entry name" value="Thioredoxin-like"/>
    <property type="match status" value="1"/>
</dbReference>
<dbReference type="Proteomes" id="UP000619293">
    <property type="component" value="Unassembled WGS sequence"/>
</dbReference>
<dbReference type="InterPro" id="IPR042128">
    <property type="entry name" value="NuoE_dom"/>
</dbReference>
<dbReference type="EMBL" id="BONG01000098">
    <property type="protein sequence ID" value="GIF94450.1"/>
    <property type="molecule type" value="Genomic_DNA"/>
</dbReference>
<dbReference type="PROSITE" id="PS01099">
    <property type="entry name" value="COMPLEX1_24K"/>
    <property type="match status" value="1"/>
</dbReference>
<evidence type="ECO:0000313" key="7">
    <source>
        <dbReference type="EMBL" id="GIF94450.1"/>
    </source>
</evidence>
<dbReference type="GO" id="GO:0010181">
    <property type="term" value="F:FMN binding"/>
    <property type="evidence" value="ECO:0007669"/>
    <property type="project" value="InterPro"/>
</dbReference>
<gene>
    <name evidence="7" type="ORF">Cch02nite_78940</name>
</gene>
<dbReference type="CDD" id="cd03064">
    <property type="entry name" value="TRX_Fd_NuoE"/>
    <property type="match status" value="1"/>
</dbReference>
<name>A0A8J3NVV1_9ACTN</name>
<dbReference type="SMART" id="SM00928">
    <property type="entry name" value="NADH_4Fe-4S"/>
    <property type="match status" value="1"/>
</dbReference>
<dbReference type="SUPFAM" id="SSF142984">
    <property type="entry name" value="Nqo1 middle domain-like"/>
    <property type="match status" value="1"/>
</dbReference>
<protein>
    <recommendedName>
        <fullName evidence="6">NADH-ubiquinone oxidoreductase 51kDa subunit iron-sulphur binding domain-containing protein</fullName>
    </recommendedName>
</protein>
<dbReference type="InterPro" id="IPR037225">
    <property type="entry name" value="Nuo51_FMN-bd_sf"/>
</dbReference>
<dbReference type="Pfam" id="PF01257">
    <property type="entry name" value="2Fe-2S_thioredx"/>
    <property type="match status" value="1"/>
</dbReference>
<dbReference type="InterPro" id="IPR001949">
    <property type="entry name" value="NADH-UbQ_OxRdtase_51kDa_CS"/>
</dbReference>
<dbReference type="GO" id="GO:0008137">
    <property type="term" value="F:NADH dehydrogenase (ubiquinone) activity"/>
    <property type="evidence" value="ECO:0007669"/>
    <property type="project" value="InterPro"/>
</dbReference>
<feature type="domain" description="NADH-ubiquinone oxidoreductase 51kDa subunit iron-sulphur binding" evidence="6">
    <location>
        <begin position="466"/>
        <end position="511"/>
    </location>
</feature>
<dbReference type="RefSeq" id="WP_239121041.1">
    <property type="nucleotide sequence ID" value="NZ_BAAALB010000042.1"/>
</dbReference>
<dbReference type="PROSITE" id="PS00645">
    <property type="entry name" value="COMPLEX1_51K_2"/>
    <property type="match status" value="1"/>
</dbReference>
<dbReference type="PANTHER" id="PTHR43578">
    <property type="entry name" value="NADH-QUINONE OXIDOREDUCTASE SUBUNIT F"/>
    <property type="match status" value="1"/>
</dbReference>
<dbReference type="SUPFAM" id="SSF140490">
    <property type="entry name" value="Nqo1C-terminal domain-like"/>
    <property type="match status" value="1"/>
</dbReference>
<keyword evidence="3" id="KW-0479">Metal-binding</keyword>
<evidence type="ECO:0000256" key="2">
    <source>
        <dbReference type="ARBA" id="ARBA00022485"/>
    </source>
</evidence>
<evidence type="ECO:0000256" key="1">
    <source>
        <dbReference type="ARBA" id="ARBA00007523"/>
    </source>
</evidence>
<dbReference type="AlphaFoldDB" id="A0A8J3NVV1"/>
<reference evidence="7 8" key="1">
    <citation type="submission" date="2021-01" db="EMBL/GenBank/DDBJ databases">
        <title>Whole genome shotgun sequence of Catellatospora chokoriensis NBRC 107358.</title>
        <authorList>
            <person name="Komaki H."/>
            <person name="Tamura T."/>
        </authorList>
    </citation>
    <scope>NUCLEOTIDE SEQUENCE [LARGE SCALE GENOMIC DNA]</scope>
    <source>
        <strain evidence="7 8">NBRC 107358</strain>
    </source>
</reference>
<dbReference type="InterPro" id="IPR037207">
    <property type="entry name" value="Nuop51_4Fe4S-bd_sf"/>
</dbReference>
<dbReference type="SUPFAM" id="SSF142019">
    <property type="entry name" value="Nqo1 FMN-binding domain-like"/>
    <property type="match status" value="1"/>
</dbReference>